<dbReference type="EMBL" id="FOLB01000003">
    <property type="protein sequence ID" value="SFC04605.1"/>
    <property type="molecule type" value="Genomic_DNA"/>
</dbReference>
<dbReference type="InterPro" id="IPR013685">
    <property type="entry name" value="POTRA_FtsQ_type"/>
</dbReference>
<keyword evidence="5 8" id="KW-1133">Transmembrane helix</keyword>
<comment type="similarity">
    <text evidence="8">Belongs to the FtsQ/DivIB family. FtsQ subfamily.</text>
</comment>
<dbReference type="GO" id="GO:0090529">
    <property type="term" value="P:cell septum assembly"/>
    <property type="evidence" value="ECO:0007669"/>
    <property type="project" value="InterPro"/>
</dbReference>
<dbReference type="InterPro" id="IPR050487">
    <property type="entry name" value="FtsQ_DivIB"/>
</dbReference>
<dbReference type="GO" id="GO:0032153">
    <property type="term" value="C:cell division site"/>
    <property type="evidence" value="ECO:0007669"/>
    <property type="project" value="UniProtKB-UniRule"/>
</dbReference>
<evidence type="ECO:0000256" key="4">
    <source>
        <dbReference type="ARBA" id="ARBA00022692"/>
    </source>
</evidence>
<feature type="transmembrane region" description="Helical" evidence="8">
    <location>
        <begin position="43"/>
        <end position="65"/>
    </location>
</feature>
<evidence type="ECO:0000256" key="6">
    <source>
        <dbReference type="ARBA" id="ARBA00023136"/>
    </source>
</evidence>
<evidence type="ECO:0000256" key="3">
    <source>
        <dbReference type="ARBA" id="ARBA00022618"/>
    </source>
</evidence>
<protein>
    <recommendedName>
        <fullName evidence="8">Cell division protein FtsQ</fullName>
    </recommendedName>
</protein>
<keyword evidence="7 8" id="KW-0131">Cell cycle</keyword>
<proteinExistence type="inferred from homology"/>
<dbReference type="STRING" id="574651.SAMN04487968_103188"/>
<sequence length="261" mass="28315">MRSRSRASAETSGTLPPVSAEDRAARRTRRRFARRQWRRRWLAWRRVLAVAVVLAAIGTAAWVVWFSTLLSVQSVQVSGVSTLRPGQVRRVAHVEIGDPLVSVDLGAVHARIAALAAVDHVEVSRQWPDQVRIEITERTPVAVVDFGGRLRGLDKNGVVFLDYKTAPAGLPKVTTPFGTSAEALREAARVVTALPVELTRVVDHVEVKTVDQITLALSDGRTVVWGSAAESPQKAEVLRALLGQDAKTYDVSVPGQPTTAG</sequence>
<keyword evidence="2 8" id="KW-1003">Cell membrane</keyword>
<dbReference type="GO" id="GO:0043093">
    <property type="term" value="P:FtsZ-dependent cytokinesis"/>
    <property type="evidence" value="ECO:0007669"/>
    <property type="project" value="UniProtKB-UniRule"/>
</dbReference>
<dbReference type="InterPro" id="IPR034746">
    <property type="entry name" value="POTRA"/>
</dbReference>
<name>A0A1I1FZ91_9ACTN</name>
<reference evidence="11 12" key="1">
    <citation type="submission" date="2016-10" db="EMBL/GenBank/DDBJ databases">
        <authorList>
            <person name="de Groot N.N."/>
        </authorList>
    </citation>
    <scope>NUCLEOTIDE SEQUENCE [LARGE SCALE GENOMIC DNA]</scope>
    <source>
        <strain evidence="11 12">CGMCC 1.7056</strain>
    </source>
</reference>
<evidence type="ECO:0000313" key="11">
    <source>
        <dbReference type="EMBL" id="SFC04605.1"/>
    </source>
</evidence>
<feature type="domain" description="POTRA" evidence="10">
    <location>
        <begin position="70"/>
        <end position="138"/>
    </location>
</feature>
<keyword evidence="12" id="KW-1185">Reference proteome</keyword>
<evidence type="ECO:0000256" key="5">
    <source>
        <dbReference type="ARBA" id="ARBA00022989"/>
    </source>
</evidence>
<dbReference type="Pfam" id="PF03799">
    <property type="entry name" value="FtsQ_DivIB_C"/>
    <property type="match status" value="1"/>
</dbReference>
<keyword evidence="3 8" id="KW-0132">Cell division</keyword>
<dbReference type="Pfam" id="PF08478">
    <property type="entry name" value="POTRA_1"/>
    <property type="match status" value="1"/>
</dbReference>
<feature type="compositionally biased region" description="Polar residues" evidence="9">
    <location>
        <begin position="1"/>
        <end position="14"/>
    </location>
</feature>
<comment type="function">
    <text evidence="8">Essential cell division protein.</text>
</comment>
<organism evidence="11 12">
    <name type="scientific">Nocardioides terrae</name>
    <dbReference type="NCBI Taxonomy" id="574651"/>
    <lineage>
        <taxon>Bacteria</taxon>
        <taxon>Bacillati</taxon>
        <taxon>Actinomycetota</taxon>
        <taxon>Actinomycetes</taxon>
        <taxon>Propionibacteriales</taxon>
        <taxon>Nocardioidaceae</taxon>
        <taxon>Nocardioides</taxon>
    </lineage>
</organism>
<dbReference type="Proteomes" id="UP000198832">
    <property type="component" value="Unassembled WGS sequence"/>
</dbReference>
<dbReference type="InterPro" id="IPR026579">
    <property type="entry name" value="FtsQ"/>
</dbReference>
<evidence type="ECO:0000256" key="8">
    <source>
        <dbReference type="HAMAP-Rule" id="MF_00911"/>
    </source>
</evidence>
<accession>A0A1I1FZ91</accession>
<evidence type="ECO:0000313" key="12">
    <source>
        <dbReference type="Proteomes" id="UP000198832"/>
    </source>
</evidence>
<evidence type="ECO:0000256" key="9">
    <source>
        <dbReference type="SAM" id="MobiDB-lite"/>
    </source>
</evidence>
<dbReference type="PROSITE" id="PS51779">
    <property type="entry name" value="POTRA"/>
    <property type="match status" value="1"/>
</dbReference>
<dbReference type="PANTHER" id="PTHR37820:SF1">
    <property type="entry name" value="CELL DIVISION PROTEIN FTSQ"/>
    <property type="match status" value="1"/>
</dbReference>
<dbReference type="HAMAP" id="MF_00911">
    <property type="entry name" value="FtsQ_subfam"/>
    <property type="match status" value="1"/>
</dbReference>
<evidence type="ECO:0000259" key="10">
    <source>
        <dbReference type="PROSITE" id="PS51779"/>
    </source>
</evidence>
<dbReference type="InterPro" id="IPR005548">
    <property type="entry name" value="Cell_div_FtsQ/DivIB_C"/>
</dbReference>
<keyword evidence="4 8" id="KW-0812">Transmembrane</keyword>
<dbReference type="AlphaFoldDB" id="A0A1I1FZ91"/>
<keyword evidence="6 8" id="KW-0472">Membrane</keyword>
<dbReference type="PANTHER" id="PTHR37820">
    <property type="entry name" value="CELL DIVISION PROTEIN DIVIB"/>
    <property type="match status" value="1"/>
</dbReference>
<evidence type="ECO:0000256" key="2">
    <source>
        <dbReference type="ARBA" id="ARBA00022475"/>
    </source>
</evidence>
<evidence type="ECO:0000256" key="1">
    <source>
        <dbReference type="ARBA" id="ARBA00004370"/>
    </source>
</evidence>
<evidence type="ECO:0000256" key="7">
    <source>
        <dbReference type="ARBA" id="ARBA00023306"/>
    </source>
</evidence>
<gene>
    <name evidence="8" type="primary">ftsQ</name>
    <name evidence="11" type="ORF">SAMN04487968_103188</name>
</gene>
<feature type="region of interest" description="Disordered" evidence="9">
    <location>
        <begin position="1"/>
        <end position="22"/>
    </location>
</feature>
<dbReference type="Gene3D" id="3.10.20.310">
    <property type="entry name" value="membrane protein fhac"/>
    <property type="match status" value="1"/>
</dbReference>
<comment type="subcellular location">
    <subcellularLocation>
        <location evidence="8">Cell membrane</location>
        <topology evidence="8">Single-pass type II membrane protein</topology>
    </subcellularLocation>
    <subcellularLocation>
        <location evidence="1">Membrane</location>
    </subcellularLocation>
    <text evidence="8">Localizes to the division septum.</text>
</comment>
<dbReference type="GO" id="GO:0005886">
    <property type="term" value="C:plasma membrane"/>
    <property type="evidence" value="ECO:0007669"/>
    <property type="project" value="UniProtKB-SubCell"/>
</dbReference>